<protein>
    <recommendedName>
        <fullName evidence="2">DUF6160 domain-containing protein</fullName>
    </recommendedName>
</protein>
<dbReference type="InterPro" id="IPR046158">
    <property type="entry name" value="DUF6160"/>
</dbReference>
<sequence>MKKLSILLMTTLLALQTHALEAMNDQDLQAVDGQAGADLALKLSLNQKEENGQYVFDNGDGGVCQDVEFCRLAIALNNRYIKNGQPDSVSGNKLWLVMKGVQGTVHIQKLGLDGVDLSYRSDGGTEKIKAAMQLSFDADKPILIRNLGFTALDFGQDKFATTGGVEAGSSILSDYGYLQVTKYDASNAPKSVYDHGRETGFMGLQMNGNLVLQGKIMMFGCDSSHARC</sequence>
<dbReference type="Proteomes" id="UP000502297">
    <property type="component" value="Chromosome"/>
</dbReference>
<organism evidence="3 4">
    <name type="scientific">Acinetobacter shaoyimingii</name>
    <dbReference type="NCBI Taxonomy" id="2715164"/>
    <lineage>
        <taxon>Bacteria</taxon>
        <taxon>Pseudomonadati</taxon>
        <taxon>Pseudomonadota</taxon>
        <taxon>Gammaproteobacteria</taxon>
        <taxon>Moraxellales</taxon>
        <taxon>Moraxellaceae</taxon>
        <taxon>Acinetobacter</taxon>
    </lineage>
</organism>
<reference evidence="3 4" key="1">
    <citation type="submission" date="2020-03" db="EMBL/GenBank/DDBJ databases">
        <authorList>
            <person name="Zhu W."/>
        </authorList>
    </citation>
    <scope>NUCLEOTIDE SEQUENCE [LARGE SCALE GENOMIC DNA]</scope>
    <source>
        <strain evidence="3 4">323-1</strain>
    </source>
</reference>
<dbReference type="AlphaFoldDB" id="A0A6G8RY70"/>
<dbReference type="EMBL" id="CP049801">
    <property type="protein sequence ID" value="QIO06683.1"/>
    <property type="molecule type" value="Genomic_DNA"/>
</dbReference>
<dbReference type="Pfam" id="PF19657">
    <property type="entry name" value="DUF6160"/>
    <property type="match status" value="1"/>
</dbReference>
<gene>
    <name evidence="3" type="ORF">G8E00_12395</name>
</gene>
<accession>A0A6G8RY70</accession>
<feature type="domain" description="DUF6160" evidence="2">
    <location>
        <begin position="1"/>
        <end position="46"/>
    </location>
</feature>
<feature type="chain" id="PRO_5026043951" description="DUF6160 domain-containing protein" evidence="1">
    <location>
        <begin position="20"/>
        <end position="228"/>
    </location>
</feature>
<evidence type="ECO:0000256" key="1">
    <source>
        <dbReference type="SAM" id="SignalP"/>
    </source>
</evidence>
<evidence type="ECO:0000313" key="3">
    <source>
        <dbReference type="EMBL" id="QIO06683.1"/>
    </source>
</evidence>
<dbReference type="KEGG" id="asha:G8E00_12395"/>
<proteinExistence type="predicted"/>
<dbReference type="RefSeq" id="WP_166010258.1">
    <property type="nucleotide sequence ID" value="NZ_CP049801.1"/>
</dbReference>
<keyword evidence="4" id="KW-1185">Reference proteome</keyword>
<feature type="signal peptide" evidence="1">
    <location>
        <begin position="1"/>
        <end position="19"/>
    </location>
</feature>
<name>A0A6G8RY70_9GAMM</name>
<evidence type="ECO:0000259" key="2">
    <source>
        <dbReference type="Pfam" id="PF19657"/>
    </source>
</evidence>
<evidence type="ECO:0000313" key="4">
    <source>
        <dbReference type="Proteomes" id="UP000502297"/>
    </source>
</evidence>
<keyword evidence="1" id="KW-0732">Signal</keyword>